<dbReference type="Pfam" id="PF00106">
    <property type="entry name" value="adh_short"/>
    <property type="match status" value="1"/>
</dbReference>
<dbReference type="NCBIfam" id="NF006114">
    <property type="entry name" value="PRK08263.1"/>
    <property type="match status" value="1"/>
</dbReference>
<dbReference type="EMBL" id="JAVDPW010000005">
    <property type="protein sequence ID" value="MDR6290463.1"/>
    <property type="molecule type" value="Genomic_DNA"/>
</dbReference>
<dbReference type="PRINTS" id="PR00080">
    <property type="entry name" value="SDRFAMILY"/>
</dbReference>
<reference evidence="4 5" key="1">
    <citation type="submission" date="2023-07" db="EMBL/GenBank/DDBJ databases">
        <title>Sorghum-associated microbial communities from plants grown in Nebraska, USA.</title>
        <authorList>
            <person name="Schachtman D."/>
        </authorList>
    </citation>
    <scope>NUCLEOTIDE SEQUENCE [LARGE SCALE GENOMIC DNA]</scope>
    <source>
        <strain evidence="4 5">584</strain>
    </source>
</reference>
<evidence type="ECO:0000256" key="2">
    <source>
        <dbReference type="ARBA" id="ARBA00023002"/>
    </source>
</evidence>
<dbReference type="PANTHER" id="PTHR43976:SF16">
    <property type="entry name" value="SHORT-CHAIN DEHYDROGENASE_REDUCTASE FAMILY PROTEIN"/>
    <property type="match status" value="1"/>
</dbReference>
<dbReference type="InterPro" id="IPR020904">
    <property type="entry name" value="Sc_DH/Rdtase_CS"/>
</dbReference>
<organism evidence="4 5">
    <name type="scientific">Inquilinus ginsengisoli</name>
    <dbReference type="NCBI Taxonomy" id="363840"/>
    <lineage>
        <taxon>Bacteria</taxon>
        <taxon>Pseudomonadati</taxon>
        <taxon>Pseudomonadota</taxon>
        <taxon>Alphaproteobacteria</taxon>
        <taxon>Rhodospirillales</taxon>
        <taxon>Rhodospirillaceae</taxon>
        <taxon>Inquilinus</taxon>
    </lineage>
</organism>
<dbReference type="PRINTS" id="PR00081">
    <property type="entry name" value="GDHRDH"/>
</dbReference>
<comment type="similarity">
    <text evidence="1 3">Belongs to the short-chain dehydrogenases/reductases (SDR) family.</text>
</comment>
<keyword evidence="2" id="KW-0560">Oxidoreductase</keyword>
<accession>A0ABU1JPB8</accession>
<dbReference type="PANTHER" id="PTHR43976">
    <property type="entry name" value="SHORT CHAIN DEHYDROGENASE"/>
    <property type="match status" value="1"/>
</dbReference>
<evidence type="ECO:0000313" key="4">
    <source>
        <dbReference type="EMBL" id="MDR6290463.1"/>
    </source>
</evidence>
<evidence type="ECO:0000313" key="5">
    <source>
        <dbReference type="Proteomes" id="UP001262410"/>
    </source>
</evidence>
<evidence type="ECO:0000256" key="3">
    <source>
        <dbReference type="RuleBase" id="RU000363"/>
    </source>
</evidence>
<protein>
    <submittedName>
        <fullName evidence="4">NAD(P)-dependent dehydrogenase (Short-subunit alcohol dehydrogenase family)</fullName>
    </submittedName>
</protein>
<gene>
    <name evidence="4" type="ORF">E9232_002989</name>
</gene>
<dbReference type="Proteomes" id="UP001262410">
    <property type="component" value="Unassembled WGS sequence"/>
</dbReference>
<proteinExistence type="inferred from homology"/>
<dbReference type="InterPro" id="IPR051911">
    <property type="entry name" value="SDR_oxidoreductase"/>
</dbReference>
<evidence type="ECO:0000256" key="1">
    <source>
        <dbReference type="ARBA" id="ARBA00006484"/>
    </source>
</evidence>
<dbReference type="InterPro" id="IPR036291">
    <property type="entry name" value="NAD(P)-bd_dom_sf"/>
</dbReference>
<dbReference type="SUPFAM" id="SSF51735">
    <property type="entry name" value="NAD(P)-binding Rossmann-fold domains"/>
    <property type="match status" value="1"/>
</dbReference>
<keyword evidence="5" id="KW-1185">Reference proteome</keyword>
<dbReference type="InterPro" id="IPR002347">
    <property type="entry name" value="SDR_fam"/>
</dbReference>
<dbReference type="PROSITE" id="PS00061">
    <property type="entry name" value="ADH_SHORT"/>
    <property type="match status" value="1"/>
</dbReference>
<sequence length="282" mass="30196">MPQQDKPVWFITGCSTGFGREIARHVLGLGYRAVVTARDPSQVEDLAAGHDGRALVLKLDVTRPEEVAASVKAAEAEFGSIDVLVNNAGIGYFAAVEESDEAEIRRMVEVNFWGLAAMTQAVLPGMRARRRGHIVNISSLGGIRASPGVGFYNATKFAVEGLSEALAQEVAPLGIKVTLIEPSGFRTDWAGRSANEVSRVIEDYSETAGARWRQIRARSGRQPGDPVRAAAAIVQVVESPEPPLRLLLGKAAVAGAHGKLEALRRDFEAWAKVSEAADFPDA</sequence>
<dbReference type="RefSeq" id="WP_309794931.1">
    <property type="nucleotide sequence ID" value="NZ_JAVDPW010000005.1"/>
</dbReference>
<dbReference type="Gene3D" id="3.40.50.720">
    <property type="entry name" value="NAD(P)-binding Rossmann-like Domain"/>
    <property type="match status" value="1"/>
</dbReference>
<dbReference type="NCBIfam" id="NF004824">
    <property type="entry name" value="PRK06180.1"/>
    <property type="match status" value="1"/>
</dbReference>
<comment type="caution">
    <text evidence="4">The sequence shown here is derived from an EMBL/GenBank/DDBJ whole genome shotgun (WGS) entry which is preliminary data.</text>
</comment>
<name>A0ABU1JPB8_9PROT</name>
<dbReference type="CDD" id="cd05374">
    <property type="entry name" value="17beta-HSD-like_SDR_c"/>
    <property type="match status" value="1"/>
</dbReference>